<evidence type="ECO:0000256" key="4">
    <source>
        <dbReference type="ARBA" id="ARBA00022825"/>
    </source>
</evidence>
<dbReference type="Gene3D" id="3.30.750.44">
    <property type="match status" value="1"/>
</dbReference>
<evidence type="ECO:0000313" key="9">
    <source>
        <dbReference type="Proteomes" id="UP000745577"/>
    </source>
</evidence>
<keyword evidence="6" id="KW-1133">Transmembrane helix</keyword>
<evidence type="ECO:0000259" key="7">
    <source>
        <dbReference type="PROSITE" id="PS50106"/>
    </source>
</evidence>
<dbReference type="InterPro" id="IPR005151">
    <property type="entry name" value="Tail-specific_protease"/>
</dbReference>
<dbReference type="Gene3D" id="2.30.42.10">
    <property type="match status" value="1"/>
</dbReference>
<dbReference type="Pfam" id="PF17820">
    <property type="entry name" value="PDZ_6"/>
    <property type="match status" value="1"/>
</dbReference>
<dbReference type="NCBIfam" id="TIGR00225">
    <property type="entry name" value="prc"/>
    <property type="match status" value="1"/>
</dbReference>
<dbReference type="EMBL" id="JAGQLL010000002">
    <property type="protein sequence ID" value="MCA9379554.1"/>
    <property type="molecule type" value="Genomic_DNA"/>
</dbReference>
<dbReference type="PROSITE" id="PS50106">
    <property type="entry name" value="PDZ"/>
    <property type="match status" value="1"/>
</dbReference>
<protein>
    <submittedName>
        <fullName evidence="8">S41 family peptidase</fullName>
    </submittedName>
</protein>
<proteinExistence type="inferred from homology"/>
<feature type="transmembrane region" description="Helical" evidence="6">
    <location>
        <begin position="12"/>
        <end position="31"/>
    </location>
</feature>
<keyword evidence="2 5" id="KW-0645">Protease</keyword>
<dbReference type="AlphaFoldDB" id="A0A955I826"/>
<keyword evidence="6" id="KW-0472">Membrane</keyword>
<name>A0A955I826_9BACT</name>
<dbReference type="SMART" id="SM00245">
    <property type="entry name" value="TSPc"/>
    <property type="match status" value="1"/>
</dbReference>
<dbReference type="InterPro" id="IPR036034">
    <property type="entry name" value="PDZ_sf"/>
</dbReference>
<evidence type="ECO:0000256" key="2">
    <source>
        <dbReference type="ARBA" id="ARBA00022670"/>
    </source>
</evidence>
<dbReference type="InterPro" id="IPR004447">
    <property type="entry name" value="Peptidase_S41A"/>
</dbReference>
<dbReference type="InterPro" id="IPR041489">
    <property type="entry name" value="PDZ_6"/>
</dbReference>
<dbReference type="InterPro" id="IPR001478">
    <property type="entry name" value="PDZ"/>
</dbReference>
<organism evidence="8 9">
    <name type="scientific">Candidatus Dojkabacteria bacterium</name>
    <dbReference type="NCBI Taxonomy" id="2099670"/>
    <lineage>
        <taxon>Bacteria</taxon>
        <taxon>Candidatus Dojkabacteria</taxon>
    </lineage>
</organism>
<dbReference type="Gene3D" id="3.90.226.10">
    <property type="entry name" value="2-enoyl-CoA Hydratase, Chain A, domain 1"/>
    <property type="match status" value="1"/>
</dbReference>
<dbReference type="SMART" id="SM00228">
    <property type="entry name" value="PDZ"/>
    <property type="match status" value="1"/>
</dbReference>
<accession>A0A955I826</accession>
<dbReference type="PANTHER" id="PTHR32060:SF30">
    <property type="entry name" value="CARBOXY-TERMINAL PROCESSING PROTEASE CTPA"/>
    <property type="match status" value="1"/>
</dbReference>
<keyword evidence="4 5" id="KW-0720">Serine protease</keyword>
<evidence type="ECO:0000256" key="5">
    <source>
        <dbReference type="RuleBase" id="RU004404"/>
    </source>
</evidence>
<keyword evidence="6" id="KW-0812">Transmembrane</keyword>
<sequence>MIQKINNNGAPKYLVIFLLIVSIFVAGFYVGKIDLFKNVELNPEKYQITGDKLTERNNVDVGLLWEVWSEIEQEYIDTKNIDGQDLLYGAVDGLVKGLDDQYTNFLTPEETKEYLSGNKREFEGIGTTLAQEGEFVVIESPIDGSPAQQAGLKPKDVILRVNEEDMQGKSVIEVAKNIRGEANSKVMITYYRADNNETKDVEIIRQKIDLKNIEVIDLENGIKILKIYQFTEADVETFNREWDSNISQLIQDNPKGLIVDLRNNPGGFVDAVRYSVGEFLPKGAVVFQEEDKSGRKTQYKVNRDGKLLDIPMVIIVNEGSASSSEIFAGAMQDNDRAEVVGTKTVGKGVEQKLINLSDGSMLQIVFQKWLTSNGRHINEEDPITPDHAADDTEAQDQKAIDLLLSK</sequence>
<dbReference type="GO" id="GO:0007165">
    <property type="term" value="P:signal transduction"/>
    <property type="evidence" value="ECO:0007669"/>
    <property type="project" value="TreeGrafter"/>
</dbReference>
<comment type="caution">
    <text evidence="8">The sequence shown here is derived from an EMBL/GenBank/DDBJ whole genome shotgun (WGS) entry which is preliminary data.</text>
</comment>
<dbReference type="CDD" id="cd06782">
    <property type="entry name" value="cpPDZ_CPP-like"/>
    <property type="match status" value="1"/>
</dbReference>
<dbReference type="Proteomes" id="UP000745577">
    <property type="component" value="Unassembled WGS sequence"/>
</dbReference>
<dbReference type="SUPFAM" id="SSF52096">
    <property type="entry name" value="ClpP/crotonase"/>
    <property type="match status" value="1"/>
</dbReference>
<evidence type="ECO:0000256" key="3">
    <source>
        <dbReference type="ARBA" id="ARBA00022801"/>
    </source>
</evidence>
<feature type="domain" description="PDZ" evidence="7">
    <location>
        <begin position="114"/>
        <end position="193"/>
    </location>
</feature>
<dbReference type="FunFam" id="2.30.42.10:FF:000063">
    <property type="entry name" value="Peptidase, S41 family"/>
    <property type="match status" value="1"/>
</dbReference>
<reference evidence="8" key="2">
    <citation type="journal article" date="2021" name="Microbiome">
        <title>Successional dynamics and alternative stable states in a saline activated sludge microbial community over 9 years.</title>
        <authorList>
            <person name="Wang Y."/>
            <person name="Ye J."/>
            <person name="Ju F."/>
            <person name="Liu L."/>
            <person name="Boyd J.A."/>
            <person name="Deng Y."/>
            <person name="Parks D.H."/>
            <person name="Jiang X."/>
            <person name="Yin X."/>
            <person name="Woodcroft B.J."/>
            <person name="Tyson G.W."/>
            <person name="Hugenholtz P."/>
            <person name="Polz M.F."/>
            <person name="Zhang T."/>
        </authorList>
    </citation>
    <scope>NUCLEOTIDE SEQUENCE</scope>
    <source>
        <strain evidence="8">HKST-UBA15</strain>
    </source>
</reference>
<reference evidence="8" key="1">
    <citation type="submission" date="2020-04" db="EMBL/GenBank/DDBJ databases">
        <authorList>
            <person name="Zhang T."/>
        </authorList>
    </citation>
    <scope>NUCLEOTIDE SEQUENCE</scope>
    <source>
        <strain evidence="8">HKST-UBA15</strain>
    </source>
</reference>
<dbReference type="GO" id="GO:0006508">
    <property type="term" value="P:proteolysis"/>
    <property type="evidence" value="ECO:0007669"/>
    <property type="project" value="UniProtKB-KW"/>
</dbReference>
<dbReference type="SUPFAM" id="SSF50156">
    <property type="entry name" value="PDZ domain-like"/>
    <property type="match status" value="1"/>
</dbReference>
<gene>
    <name evidence="8" type="ORF">KC675_00050</name>
</gene>
<dbReference type="InterPro" id="IPR029045">
    <property type="entry name" value="ClpP/crotonase-like_dom_sf"/>
</dbReference>
<evidence type="ECO:0000256" key="6">
    <source>
        <dbReference type="SAM" id="Phobius"/>
    </source>
</evidence>
<evidence type="ECO:0000313" key="8">
    <source>
        <dbReference type="EMBL" id="MCA9379554.1"/>
    </source>
</evidence>
<dbReference type="GO" id="GO:0004175">
    <property type="term" value="F:endopeptidase activity"/>
    <property type="evidence" value="ECO:0007669"/>
    <property type="project" value="TreeGrafter"/>
</dbReference>
<dbReference type="PANTHER" id="PTHR32060">
    <property type="entry name" value="TAIL-SPECIFIC PROTEASE"/>
    <property type="match status" value="1"/>
</dbReference>
<dbReference type="GO" id="GO:0008236">
    <property type="term" value="F:serine-type peptidase activity"/>
    <property type="evidence" value="ECO:0007669"/>
    <property type="project" value="UniProtKB-KW"/>
</dbReference>
<dbReference type="CDD" id="cd07560">
    <property type="entry name" value="Peptidase_S41_CPP"/>
    <property type="match status" value="1"/>
</dbReference>
<evidence type="ECO:0000256" key="1">
    <source>
        <dbReference type="ARBA" id="ARBA00009179"/>
    </source>
</evidence>
<comment type="similarity">
    <text evidence="1 5">Belongs to the peptidase S41A family.</text>
</comment>
<dbReference type="GO" id="GO:0030288">
    <property type="term" value="C:outer membrane-bounded periplasmic space"/>
    <property type="evidence" value="ECO:0007669"/>
    <property type="project" value="TreeGrafter"/>
</dbReference>
<keyword evidence="3 5" id="KW-0378">Hydrolase</keyword>
<dbReference type="Pfam" id="PF03572">
    <property type="entry name" value="Peptidase_S41"/>
    <property type="match status" value="1"/>
</dbReference>